<sequence>MAVAISSGVRNALASLSTVAHQSQVAQNRLATGKKVNTATDNAVNFFSASALNDRSSQLSALLDGMSNGVQTINAASKGIDSITTLVKSLQSTIKQAQNEAASNRPYTLGTVAIGGGAVGNKTAKDVALDTVLVGTAAAATATTDGVLGLSTNAALSISSNGSTYQVSFATGATVRDLVNEINKSGLATAAIDENGKLSITGNGSNKVYVGVGDGASASAAVTNASSATNKNTLIGLTAAMGDTATPGAGITAASTANSAVRASLISQFNSLTQQIDQVAKDSSFAGTNLLNGDKLSIVFNEKTGTNQSKLDVQQGKVNAANLGILQAANSAGAGQFNIQDDTALNTAADTLTNALSALRSMSSSLGANLAVVQARQDFTKSMVQTLTTGADNLVNADGNEEAATLLSLQTRQQLSQTALSLSNQADQGILRLF</sequence>
<evidence type="ECO:0000256" key="3">
    <source>
        <dbReference type="RuleBase" id="RU362073"/>
    </source>
</evidence>
<dbReference type="InterPro" id="IPR046358">
    <property type="entry name" value="Flagellin_C"/>
</dbReference>
<dbReference type="Pfam" id="PF00700">
    <property type="entry name" value="Flagellin_C"/>
    <property type="match status" value="1"/>
</dbReference>
<dbReference type="EMBL" id="PVZS01000009">
    <property type="protein sequence ID" value="PSC05217.1"/>
    <property type="molecule type" value="Genomic_DNA"/>
</dbReference>
<reference evidence="7" key="1">
    <citation type="submission" date="2018-03" db="EMBL/GenBank/DDBJ databases">
        <authorList>
            <person name="Sun L."/>
            <person name="Liu H."/>
            <person name="Chen W."/>
            <person name="Huang K."/>
            <person name="Liu W."/>
            <person name="Gao X."/>
        </authorList>
    </citation>
    <scope>NUCLEOTIDE SEQUENCE [LARGE SCALE GENOMIC DNA]</scope>
    <source>
        <strain evidence="7">SH9</strain>
    </source>
</reference>
<dbReference type="GO" id="GO:0005198">
    <property type="term" value="F:structural molecule activity"/>
    <property type="evidence" value="ECO:0007669"/>
    <property type="project" value="UniProtKB-UniRule"/>
</dbReference>
<feature type="domain" description="Flagellin N-terminal" evidence="4">
    <location>
        <begin position="11"/>
        <end position="104"/>
    </location>
</feature>
<dbReference type="GO" id="GO:0009288">
    <property type="term" value="C:bacterial-type flagellum"/>
    <property type="evidence" value="ECO:0007669"/>
    <property type="project" value="UniProtKB-SubCell"/>
</dbReference>
<dbReference type="Gene3D" id="1.20.1330.10">
    <property type="entry name" value="f41 fragment of flagellin, N-terminal domain"/>
    <property type="match status" value="1"/>
</dbReference>
<dbReference type="InterPro" id="IPR001029">
    <property type="entry name" value="Flagellin_N"/>
</dbReference>
<dbReference type="SUPFAM" id="SSF64518">
    <property type="entry name" value="Phase 1 flagellin"/>
    <property type="match status" value="2"/>
</dbReference>
<dbReference type="GO" id="GO:0005576">
    <property type="term" value="C:extracellular region"/>
    <property type="evidence" value="ECO:0007669"/>
    <property type="project" value="UniProtKB-SubCell"/>
</dbReference>
<comment type="function">
    <text evidence="3">Flagellin is the subunit protein which polymerizes to form the filaments of bacterial flagella.</text>
</comment>
<comment type="caution">
    <text evidence="6">The sequence shown here is derived from an EMBL/GenBank/DDBJ whole genome shotgun (WGS) entry which is preliminary data.</text>
</comment>
<keyword evidence="6" id="KW-0969">Cilium</keyword>
<dbReference type="AlphaFoldDB" id="A0A2T1HU81"/>
<dbReference type="OrthoDB" id="9808068at2"/>
<comment type="subcellular location">
    <subcellularLocation>
        <location evidence="3">Secreted</location>
    </subcellularLocation>
    <subcellularLocation>
        <location evidence="3">Bacterial flagellum</location>
    </subcellularLocation>
</comment>
<proteinExistence type="inferred from homology"/>
<comment type="similarity">
    <text evidence="1 3">Belongs to the bacterial flagellin family.</text>
</comment>
<evidence type="ECO:0000259" key="4">
    <source>
        <dbReference type="Pfam" id="PF00669"/>
    </source>
</evidence>
<dbReference type="Pfam" id="PF00669">
    <property type="entry name" value="Flagellin_N"/>
    <property type="match status" value="1"/>
</dbReference>
<evidence type="ECO:0000313" key="6">
    <source>
        <dbReference type="EMBL" id="PSC05217.1"/>
    </source>
</evidence>
<protein>
    <recommendedName>
        <fullName evidence="3">Flagellin</fullName>
    </recommendedName>
</protein>
<evidence type="ECO:0000256" key="1">
    <source>
        <dbReference type="ARBA" id="ARBA00005709"/>
    </source>
</evidence>
<keyword evidence="7" id="KW-1185">Reference proteome</keyword>
<keyword evidence="6" id="KW-0966">Cell projection</keyword>
<accession>A0A2T1HU81</accession>
<organism evidence="6 7">
    <name type="scientific">Alsobacter soli</name>
    <dbReference type="NCBI Taxonomy" id="2109933"/>
    <lineage>
        <taxon>Bacteria</taxon>
        <taxon>Pseudomonadati</taxon>
        <taxon>Pseudomonadota</taxon>
        <taxon>Alphaproteobacteria</taxon>
        <taxon>Hyphomicrobiales</taxon>
        <taxon>Alsobacteraceae</taxon>
        <taxon>Alsobacter</taxon>
    </lineage>
</organism>
<keyword evidence="2 3" id="KW-0975">Bacterial flagellum</keyword>
<feature type="domain" description="Flagellin C-terminal" evidence="5">
    <location>
        <begin position="351"/>
        <end position="434"/>
    </location>
</feature>
<dbReference type="Proteomes" id="UP000239772">
    <property type="component" value="Unassembled WGS sequence"/>
</dbReference>
<evidence type="ECO:0000259" key="5">
    <source>
        <dbReference type="Pfam" id="PF00700"/>
    </source>
</evidence>
<dbReference type="RefSeq" id="WP_106336756.1">
    <property type="nucleotide sequence ID" value="NZ_PVZS01000009.1"/>
</dbReference>
<gene>
    <name evidence="6" type="ORF">SLNSH_10425</name>
</gene>
<keyword evidence="6" id="KW-0282">Flagellum</keyword>
<name>A0A2T1HU81_9HYPH</name>
<evidence type="ECO:0000256" key="2">
    <source>
        <dbReference type="ARBA" id="ARBA00023143"/>
    </source>
</evidence>
<keyword evidence="3" id="KW-0964">Secreted</keyword>
<evidence type="ECO:0000313" key="7">
    <source>
        <dbReference type="Proteomes" id="UP000239772"/>
    </source>
</evidence>